<evidence type="ECO:0000256" key="1">
    <source>
        <dbReference type="SAM" id="Phobius"/>
    </source>
</evidence>
<dbReference type="RefSeq" id="WP_160118967.1">
    <property type="nucleotide sequence ID" value="NZ_CBCRYA010000003.1"/>
</dbReference>
<keyword evidence="1" id="KW-1133">Transmembrane helix</keyword>
<keyword evidence="3" id="KW-1185">Reference proteome</keyword>
<evidence type="ECO:0000313" key="2">
    <source>
        <dbReference type="EMBL" id="VDC23881.1"/>
    </source>
</evidence>
<dbReference type="Proteomes" id="UP000280861">
    <property type="component" value="Unassembled WGS sequence"/>
</dbReference>
<keyword evidence="1" id="KW-0472">Membrane</keyword>
<evidence type="ECO:0000313" key="3">
    <source>
        <dbReference type="Proteomes" id="UP000280861"/>
    </source>
</evidence>
<reference evidence="2 3" key="1">
    <citation type="submission" date="2018-11" db="EMBL/GenBank/DDBJ databases">
        <authorList>
            <person name="Criscuolo A."/>
        </authorList>
    </citation>
    <scope>NUCLEOTIDE SEQUENCE [LARGE SCALE GENOMIC DNA]</scope>
    <source>
        <strain evidence="2">AT11b</strain>
    </source>
</reference>
<feature type="transmembrane region" description="Helical" evidence="1">
    <location>
        <begin position="12"/>
        <end position="40"/>
    </location>
</feature>
<protein>
    <submittedName>
        <fullName evidence="2">Uncharacterized protein</fullName>
    </submittedName>
</protein>
<dbReference type="EMBL" id="UXAU01000019">
    <property type="protein sequence ID" value="VDC23881.1"/>
    <property type="molecule type" value="Genomic_DNA"/>
</dbReference>
<dbReference type="AlphaFoldDB" id="A0A3P5WXW2"/>
<organism evidence="2 3">
    <name type="scientific">Arthrobacter ulcerisalmonis</name>
    <dbReference type="NCBI Taxonomy" id="2483813"/>
    <lineage>
        <taxon>Bacteria</taxon>
        <taxon>Bacillati</taxon>
        <taxon>Actinomycetota</taxon>
        <taxon>Actinomycetes</taxon>
        <taxon>Micrococcales</taxon>
        <taxon>Micrococcaceae</taxon>
        <taxon>Arthrobacter</taxon>
    </lineage>
</organism>
<proteinExistence type="predicted"/>
<sequence>MLAFHLTYAATVGVAFLMLLGQFLAFIVLLALAAGARLLVGAGLTLIRRMHSTENLGS</sequence>
<keyword evidence="1" id="KW-0812">Transmembrane</keyword>
<gene>
    <name evidence="2" type="ORF">PSET11_01323</name>
</gene>
<accession>A0A3P5WXW2</accession>
<name>A0A3P5WXW2_9MICC</name>